<dbReference type="EC" id="6.3.4.2" evidence="9"/>
<dbReference type="SUPFAM" id="SSF52317">
    <property type="entry name" value="Class I glutamine amidotransferase-like"/>
    <property type="match status" value="1"/>
</dbReference>
<comment type="similarity">
    <text evidence="2 9">Belongs to the CTP synthase family.</text>
</comment>
<evidence type="ECO:0000259" key="11">
    <source>
        <dbReference type="Pfam" id="PF06418"/>
    </source>
</evidence>
<gene>
    <name evidence="12" type="primary">URA7_1</name>
    <name evidence="12" type="ORF">Q8F55_008839</name>
</gene>
<evidence type="ECO:0000256" key="7">
    <source>
        <dbReference type="ARBA" id="ARBA00022975"/>
    </source>
</evidence>
<dbReference type="InterPro" id="IPR004468">
    <property type="entry name" value="CTP_synthase"/>
</dbReference>
<accession>A0ABR3PS05</accession>
<evidence type="ECO:0000256" key="9">
    <source>
        <dbReference type="RuleBase" id="RU810713"/>
    </source>
</evidence>
<comment type="catalytic activity">
    <reaction evidence="8 9">
        <text>UTP + L-glutamine + ATP + H2O = CTP + L-glutamate + ADP + phosphate + 2 H(+)</text>
        <dbReference type="Rhea" id="RHEA:26426"/>
        <dbReference type="ChEBI" id="CHEBI:15377"/>
        <dbReference type="ChEBI" id="CHEBI:15378"/>
        <dbReference type="ChEBI" id="CHEBI:29985"/>
        <dbReference type="ChEBI" id="CHEBI:30616"/>
        <dbReference type="ChEBI" id="CHEBI:37563"/>
        <dbReference type="ChEBI" id="CHEBI:43474"/>
        <dbReference type="ChEBI" id="CHEBI:46398"/>
        <dbReference type="ChEBI" id="CHEBI:58359"/>
        <dbReference type="ChEBI" id="CHEBI:456216"/>
        <dbReference type="EC" id="6.3.4.2"/>
    </reaction>
</comment>
<name>A0ABR3PS05_9TREE</name>
<dbReference type="Proteomes" id="UP001565368">
    <property type="component" value="Unassembled WGS sequence"/>
</dbReference>
<dbReference type="EMBL" id="JBBXJM010000007">
    <property type="protein sequence ID" value="KAL1405214.1"/>
    <property type="molecule type" value="Genomic_DNA"/>
</dbReference>
<evidence type="ECO:0000256" key="4">
    <source>
        <dbReference type="ARBA" id="ARBA00022741"/>
    </source>
</evidence>
<dbReference type="InterPro" id="IPR017456">
    <property type="entry name" value="CTP_synthase_N"/>
</dbReference>
<dbReference type="InterPro" id="IPR033828">
    <property type="entry name" value="GATase1_CTP_Synthase"/>
</dbReference>
<evidence type="ECO:0000256" key="3">
    <source>
        <dbReference type="ARBA" id="ARBA00022598"/>
    </source>
</evidence>
<dbReference type="PANTHER" id="PTHR11550">
    <property type="entry name" value="CTP SYNTHASE"/>
    <property type="match status" value="1"/>
</dbReference>
<dbReference type="InterPro" id="IPR029062">
    <property type="entry name" value="Class_I_gatase-like"/>
</dbReference>
<dbReference type="InterPro" id="IPR017926">
    <property type="entry name" value="GATASE"/>
</dbReference>
<dbReference type="GO" id="GO:0003883">
    <property type="term" value="F:CTP synthase activity"/>
    <property type="evidence" value="ECO:0007669"/>
    <property type="project" value="UniProtKB-EC"/>
</dbReference>
<evidence type="ECO:0000256" key="1">
    <source>
        <dbReference type="ARBA" id="ARBA00005171"/>
    </source>
</evidence>
<dbReference type="Pfam" id="PF00117">
    <property type="entry name" value="GATase"/>
    <property type="match status" value="1"/>
</dbReference>
<organism evidence="12 13">
    <name type="scientific">Vanrija albida</name>
    <dbReference type="NCBI Taxonomy" id="181172"/>
    <lineage>
        <taxon>Eukaryota</taxon>
        <taxon>Fungi</taxon>
        <taxon>Dikarya</taxon>
        <taxon>Basidiomycota</taxon>
        <taxon>Agaricomycotina</taxon>
        <taxon>Tremellomycetes</taxon>
        <taxon>Trichosporonales</taxon>
        <taxon>Trichosporonaceae</taxon>
        <taxon>Vanrija</taxon>
    </lineage>
</organism>
<protein>
    <recommendedName>
        <fullName evidence="9">CTP synthase</fullName>
        <ecNumber evidence="9">6.3.4.2</ecNumber>
    </recommendedName>
    <alternativeName>
        <fullName evidence="9">UTP--ammonia ligase</fullName>
    </alternativeName>
</protein>
<keyword evidence="7 9" id="KW-0665">Pyrimidine biosynthesis</keyword>
<sequence>MFLKSLPRPSPLLLGLSVAILAAAYLWALLSRPQVPDWKREQDPHAYGFPTWYGRVGGQSPYDHPPLSKEQVKEPLDVLLFIDNSSSIPAALYTHRLLDQSAKVHVSAIAPFSPSWDDSLSAAENLERAGCRRILWRIGDDDTDLGSACPESIVINEEDPFQASSAFSKWWSSYEQRRAADLTKSGICLFEGWQDGTVDARMAEAMLSGCIVATVQPDVEHSEMAQLILPLRKADDAVPAAQIEAALRKLTDADLQRMAFQSFVYARRHLVGNAMLANVVDVLGRFDRGARGYLFPSSFRWICDSKGDKPAWYLARCSASTPHLVLIMVKYILVCGGVISGIGKGVIASSTGLLLKTAGYKVTSIKIDPYMNIDAGTMAPTEHGEVYVLNDGGETDLDLGNYERYLDVSLGKDNNLTTGKVYQHVIERERRGDYLGKTVQIVPHLTNAVQDWVERVAKTPVDETGEEPDVCIVELGGTVGDIESAPFIEAMRQFQFRVGHENFALIYVSLIPFLGGEQKTKPTQAGIRDLRGLGLVPDLIACRCEVPLLPQTMEKVSMFCHVSPKQVLGVHNVTSTYHVPLLLRDQGLITFLQKRLDMANIAVPAEMSSKGDQLLQRWKQMCVGSERFFDSVSIVLVGKYTSLEDSYMSVVKALEHAALRCGRKLELHWVDSGDLEPGMEESDPVRYHDAWRALCSAKGILVPGGFGQRGTEGMITAAKWAREQKVPYLGICLGFQIAVIEWARNVCGLKDANSAELSKTTPHPVICFMPEISKTHMGGTMRLGLRPTIFERGTEKSVLRRLYGNHNVAWERHRHRYEVEPNYVEQLEAPGGLRFVGKDERGERMQMLEIEGHPYFVGLQAHPEFCSRPLNPSPPFLGLVAAACGQSVLEENVVANANYQAPHPESAKFVPQTEAVTASAKGRKQAVEGVKVLEGDGNVVDADKVEVALVG</sequence>
<dbReference type="SUPFAM" id="SSF52540">
    <property type="entry name" value="P-loop containing nucleoside triphosphate hydrolases"/>
    <property type="match status" value="1"/>
</dbReference>
<keyword evidence="3 9" id="KW-0436">Ligase</keyword>
<evidence type="ECO:0000259" key="10">
    <source>
        <dbReference type="Pfam" id="PF00117"/>
    </source>
</evidence>
<dbReference type="NCBIfam" id="NF003792">
    <property type="entry name" value="PRK05380.1"/>
    <property type="match status" value="1"/>
</dbReference>
<dbReference type="Gene3D" id="3.40.50.300">
    <property type="entry name" value="P-loop containing nucleotide triphosphate hydrolases"/>
    <property type="match status" value="1"/>
</dbReference>
<proteinExistence type="inferred from homology"/>
<dbReference type="Gene3D" id="3.40.50.880">
    <property type="match status" value="1"/>
</dbReference>
<keyword evidence="4 9" id="KW-0547">Nucleotide-binding</keyword>
<dbReference type="PROSITE" id="PS51273">
    <property type="entry name" value="GATASE_TYPE_1"/>
    <property type="match status" value="1"/>
</dbReference>
<comment type="caution">
    <text evidence="12">The sequence shown here is derived from an EMBL/GenBank/DDBJ whole genome shotgun (WGS) entry which is preliminary data.</text>
</comment>
<feature type="domain" description="CTP synthase N-terminal" evidence="11">
    <location>
        <begin position="330"/>
        <end position="598"/>
    </location>
</feature>
<dbReference type="CDD" id="cd01746">
    <property type="entry name" value="GATase1_CTP_Synthase"/>
    <property type="match status" value="1"/>
</dbReference>
<dbReference type="PANTHER" id="PTHR11550:SF0">
    <property type="entry name" value="CTP SYNTHASE-RELATED"/>
    <property type="match status" value="1"/>
</dbReference>
<comment type="function">
    <text evidence="9">Catalyzes the ATP-dependent amination of UTP to CTP with either L-glutamine or ammonia as the source of nitrogen.</text>
</comment>
<dbReference type="InterPro" id="IPR027417">
    <property type="entry name" value="P-loop_NTPase"/>
</dbReference>
<comment type="pathway">
    <text evidence="1 9">Pyrimidine metabolism; CTP biosynthesis via de novo pathway; CTP from UDP: step 2/2.</text>
</comment>
<keyword evidence="6 9" id="KW-0315">Glutamine amidotransferase</keyword>
<dbReference type="CDD" id="cd03113">
    <property type="entry name" value="CTPS_N"/>
    <property type="match status" value="1"/>
</dbReference>
<reference evidence="12 13" key="1">
    <citation type="submission" date="2023-08" db="EMBL/GenBank/DDBJ databases">
        <title>Annotated Genome Sequence of Vanrija albida AlHP1.</title>
        <authorList>
            <person name="Herzog R."/>
        </authorList>
    </citation>
    <scope>NUCLEOTIDE SEQUENCE [LARGE SCALE GENOMIC DNA]</scope>
    <source>
        <strain evidence="12 13">AlHP1</strain>
    </source>
</reference>
<evidence type="ECO:0000313" key="13">
    <source>
        <dbReference type="Proteomes" id="UP001565368"/>
    </source>
</evidence>
<dbReference type="NCBIfam" id="TIGR00337">
    <property type="entry name" value="PyrG"/>
    <property type="match status" value="1"/>
</dbReference>
<evidence type="ECO:0000313" key="12">
    <source>
        <dbReference type="EMBL" id="KAL1405214.1"/>
    </source>
</evidence>
<keyword evidence="5 9" id="KW-0067">ATP-binding</keyword>
<dbReference type="GeneID" id="95989882"/>
<dbReference type="RefSeq" id="XP_069205158.1">
    <property type="nucleotide sequence ID" value="XM_069357221.1"/>
</dbReference>
<evidence type="ECO:0000256" key="2">
    <source>
        <dbReference type="ARBA" id="ARBA00007533"/>
    </source>
</evidence>
<keyword evidence="13" id="KW-1185">Reference proteome</keyword>
<evidence type="ECO:0000256" key="8">
    <source>
        <dbReference type="ARBA" id="ARBA00047781"/>
    </source>
</evidence>
<dbReference type="Pfam" id="PF06418">
    <property type="entry name" value="CTP_synth_N"/>
    <property type="match status" value="1"/>
</dbReference>
<evidence type="ECO:0000256" key="6">
    <source>
        <dbReference type="ARBA" id="ARBA00022962"/>
    </source>
</evidence>
<feature type="domain" description="Glutamine amidotransferase" evidence="10">
    <location>
        <begin position="644"/>
        <end position="880"/>
    </location>
</feature>
<evidence type="ECO:0000256" key="5">
    <source>
        <dbReference type="ARBA" id="ARBA00022840"/>
    </source>
</evidence>